<dbReference type="EMBL" id="CM000881">
    <property type="protein sequence ID" value="KQK09350.1"/>
    <property type="molecule type" value="Genomic_DNA"/>
</dbReference>
<keyword evidence="3" id="KW-1185">Reference proteome</keyword>
<dbReference type="PANTHER" id="PTHR35166:SF15">
    <property type="entry name" value="OS05G0193700 PROTEIN"/>
    <property type="match status" value="1"/>
</dbReference>
<evidence type="ECO:0000313" key="1">
    <source>
        <dbReference type="EMBL" id="KQK09350.1"/>
    </source>
</evidence>
<proteinExistence type="predicted"/>
<reference evidence="1 2" key="1">
    <citation type="journal article" date="2010" name="Nature">
        <title>Genome sequencing and analysis of the model grass Brachypodium distachyon.</title>
        <authorList>
            <consortium name="International Brachypodium Initiative"/>
        </authorList>
    </citation>
    <scope>NUCLEOTIDE SEQUENCE [LARGE SCALE GENOMIC DNA]</scope>
    <source>
        <strain evidence="1 2">Bd21</strain>
    </source>
</reference>
<dbReference type="AlphaFoldDB" id="A0A0Q3MYI4"/>
<dbReference type="EnsemblPlants" id="KQK09350">
    <property type="protein sequence ID" value="KQK09350"/>
    <property type="gene ID" value="BRADI_2g47468v3"/>
</dbReference>
<accession>A0A0Q3MYI4</accession>
<reference evidence="1" key="2">
    <citation type="submission" date="2017-06" db="EMBL/GenBank/DDBJ databases">
        <title>WGS assembly of Brachypodium distachyon.</title>
        <authorList>
            <consortium name="The International Brachypodium Initiative"/>
            <person name="Lucas S."/>
            <person name="Harmon-Smith M."/>
            <person name="Lail K."/>
            <person name="Tice H."/>
            <person name="Grimwood J."/>
            <person name="Bruce D."/>
            <person name="Barry K."/>
            <person name="Shu S."/>
            <person name="Lindquist E."/>
            <person name="Wang M."/>
            <person name="Pitluck S."/>
            <person name="Vogel J.P."/>
            <person name="Garvin D.F."/>
            <person name="Mockler T.C."/>
            <person name="Schmutz J."/>
            <person name="Rokhsar D."/>
            <person name="Bevan M.W."/>
        </authorList>
    </citation>
    <scope>NUCLEOTIDE SEQUENCE</scope>
    <source>
        <strain evidence="1">Bd21</strain>
    </source>
</reference>
<evidence type="ECO:0000313" key="2">
    <source>
        <dbReference type="EnsemblPlants" id="KQK09350"/>
    </source>
</evidence>
<dbReference type="Proteomes" id="UP000008810">
    <property type="component" value="Chromosome 2"/>
</dbReference>
<dbReference type="ExpressionAtlas" id="A0A0Q3MYI4">
    <property type="expression patterns" value="baseline"/>
</dbReference>
<dbReference type="OrthoDB" id="687234at2759"/>
<reference evidence="2" key="3">
    <citation type="submission" date="2018-08" db="UniProtKB">
        <authorList>
            <consortium name="EnsemblPlants"/>
        </authorList>
    </citation>
    <scope>IDENTIFICATION</scope>
    <source>
        <strain evidence="2">cv. Bd21</strain>
    </source>
</reference>
<dbReference type="PANTHER" id="PTHR35166">
    <property type="entry name" value="OS05G0193700 PROTEIN-RELATED"/>
    <property type="match status" value="1"/>
</dbReference>
<sequence>MTRLSQEDIDWILSQTKQPDHKYYELGTSPEEVAEEREFYRSLCESYDSHWEEFSRFQDWVRGEYSTKGFVEVDDDFLARRASCKALIEEEWDKMFEGFSDADFGEDTDLQGDDVDDSYLYAERKFT</sequence>
<gene>
    <name evidence="1" type="ORF">BRADI_2g47468v3</name>
</gene>
<evidence type="ECO:0000313" key="3">
    <source>
        <dbReference type="Proteomes" id="UP000008810"/>
    </source>
</evidence>
<organism evidence="1">
    <name type="scientific">Brachypodium distachyon</name>
    <name type="common">Purple false brome</name>
    <name type="synonym">Trachynia distachya</name>
    <dbReference type="NCBI Taxonomy" id="15368"/>
    <lineage>
        <taxon>Eukaryota</taxon>
        <taxon>Viridiplantae</taxon>
        <taxon>Streptophyta</taxon>
        <taxon>Embryophyta</taxon>
        <taxon>Tracheophyta</taxon>
        <taxon>Spermatophyta</taxon>
        <taxon>Magnoliopsida</taxon>
        <taxon>Liliopsida</taxon>
        <taxon>Poales</taxon>
        <taxon>Poaceae</taxon>
        <taxon>BOP clade</taxon>
        <taxon>Pooideae</taxon>
        <taxon>Stipodae</taxon>
        <taxon>Brachypodieae</taxon>
        <taxon>Brachypodium</taxon>
    </lineage>
</organism>
<protein>
    <submittedName>
        <fullName evidence="1 2">Uncharacterized protein</fullName>
    </submittedName>
</protein>
<dbReference type="InParanoid" id="A0A0Q3MYI4"/>
<name>A0A0Q3MYI4_BRADI</name>
<dbReference type="Gramene" id="KQK09350">
    <property type="protein sequence ID" value="KQK09350"/>
    <property type="gene ID" value="BRADI_2g47468v3"/>
</dbReference>